<feature type="signal peptide" evidence="2">
    <location>
        <begin position="1"/>
        <end position="20"/>
    </location>
</feature>
<name>A0A5N8XU29_9ACTN</name>
<keyword evidence="1" id="KW-0560">Oxidoreductase</keyword>
<feature type="domain" description="GFO/IDH/MocA-like oxidoreductase" evidence="4">
    <location>
        <begin position="132"/>
        <end position="275"/>
    </location>
</feature>
<dbReference type="Pfam" id="PF22725">
    <property type="entry name" value="GFO_IDH_MocA_C3"/>
    <property type="match status" value="1"/>
</dbReference>
<dbReference type="GO" id="GO:0000166">
    <property type="term" value="F:nucleotide binding"/>
    <property type="evidence" value="ECO:0007669"/>
    <property type="project" value="InterPro"/>
</dbReference>
<dbReference type="Pfam" id="PF01408">
    <property type="entry name" value="GFO_IDH_MocA"/>
    <property type="match status" value="1"/>
</dbReference>
<dbReference type="InterPro" id="IPR036291">
    <property type="entry name" value="NAD(P)-bd_dom_sf"/>
</dbReference>
<evidence type="ECO:0000256" key="2">
    <source>
        <dbReference type="SAM" id="SignalP"/>
    </source>
</evidence>
<gene>
    <name evidence="5" type="ORF">FNH08_36990</name>
</gene>
<comment type="caution">
    <text evidence="5">The sequence shown here is derived from an EMBL/GenBank/DDBJ whole genome shotgun (WGS) entry which is preliminary data.</text>
</comment>
<dbReference type="Gene3D" id="3.30.360.10">
    <property type="entry name" value="Dihydrodipicolinate Reductase, domain 2"/>
    <property type="match status" value="1"/>
</dbReference>
<feature type="chain" id="PRO_5039672088" evidence="2">
    <location>
        <begin position="21"/>
        <end position="383"/>
    </location>
</feature>
<evidence type="ECO:0000259" key="4">
    <source>
        <dbReference type="Pfam" id="PF22725"/>
    </source>
</evidence>
<dbReference type="RefSeq" id="WP_322726096.1">
    <property type="nucleotide sequence ID" value="NZ_VJZC01000427.1"/>
</dbReference>
<evidence type="ECO:0000313" key="6">
    <source>
        <dbReference type="Proteomes" id="UP000400924"/>
    </source>
</evidence>
<organism evidence="5 6">
    <name type="scientific">Streptomyces spongiae</name>
    <dbReference type="NCBI Taxonomy" id="565072"/>
    <lineage>
        <taxon>Bacteria</taxon>
        <taxon>Bacillati</taxon>
        <taxon>Actinomycetota</taxon>
        <taxon>Actinomycetes</taxon>
        <taxon>Kitasatosporales</taxon>
        <taxon>Streptomycetaceae</taxon>
        <taxon>Streptomyces</taxon>
    </lineage>
</organism>
<dbReference type="GO" id="GO:0016491">
    <property type="term" value="F:oxidoreductase activity"/>
    <property type="evidence" value="ECO:0007669"/>
    <property type="project" value="UniProtKB-KW"/>
</dbReference>
<dbReference type="Proteomes" id="UP000400924">
    <property type="component" value="Unassembled WGS sequence"/>
</dbReference>
<evidence type="ECO:0000259" key="3">
    <source>
        <dbReference type="Pfam" id="PF01408"/>
    </source>
</evidence>
<dbReference type="AlphaFoldDB" id="A0A5N8XU29"/>
<protein>
    <submittedName>
        <fullName evidence="5">Gfo/Idh/MocA family oxidoreductase</fullName>
    </submittedName>
</protein>
<dbReference type="InterPro" id="IPR050463">
    <property type="entry name" value="Gfo/Idh/MocA_oxidrdct_glycsds"/>
</dbReference>
<keyword evidence="6" id="KW-1185">Reference proteome</keyword>
<dbReference type="PANTHER" id="PTHR43818:SF11">
    <property type="entry name" value="BCDNA.GH03377"/>
    <property type="match status" value="1"/>
</dbReference>
<dbReference type="SUPFAM" id="SSF51735">
    <property type="entry name" value="NAD(P)-binding Rossmann-fold domains"/>
    <property type="match status" value="1"/>
</dbReference>
<dbReference type="EMBL" id="VJZC01000427">
    <property type="protein sequence ID" value="MPY62548.1"/>
    <property type="molecule type" value="Genomic_DNA"/>
</dbReference>
<sequence length="383" mass="40662">MAGSLRAVVVGAGMIGAVHAAAIRATGADLAGVVASTPERGARAAEEWGLPARYPDLDAVLADDSVQVVHVCTPNALHVGQAEAALRAGKHVVCEKPLATAVTDAERLTRLAERTGLVLAVPFVYRYHPLVREIRARRLRGEFGAWQLLHGSYLQDWMLSEDAVSWRVDPRDGGPSRAFADIGSHWCDLVEWVAGIRFTELTARLDTTIASRPTGTGASFASAGTGPRAEVRTEDVATVLLRTDDGVPGTLTVSQVSAGRKNRLWFELDGADGSAVFDQENPETAWLGAQDGARLIVRDPGHGSAEQRRLSRLPAGHAQGYADCFTSFVADAYAAIRGEDPEGLPTGADGLRAARIVEAVLTSAASLAWTDVDETPRTMEALA</sequence>
<dbReference type="PANTHER" id="PTHR43818">
    <property type="entry name" value="BCDNA.GH03377"/>
    <property type="match status" value="1"/>
</dbReference>
<evidence type="ECO:0000313" key="5">
    <source>
        <dbReference type="EMBL" id="MPY62548.1"/>
    </source>
</evidence>
<evidence type="ECO:0000256" key="1">
    <source>
        <dbReference type="ARBA" id="ARBA00023002"/>
    </source>
</evidence>
<dbReference type="InterPro" id="IPR055170">
    <property type="entry name" value="GFO_IDH_MocA-like_dom"/>
</dbReference>
<dbReference type="Gene3D" id="3.40.50.720">
    <property type="entry name" value="NAD(P)-binding Rossmann-like Domain"/>
    <property type="match status" value="1"/>
</dbReference>
<reference evidence="5 6" key="1">
    <citation type="submission" date="2019-07" db="EMBL/GenBank/DDBJ databases">
        <title>New species of Amycolatopsis and Streptomyces.</title>
        <authorList>
            <person name="Duangmal K."/>
            <person name="Teo W.F.A."/>
            <person name="Lipun K."/>
        </authorList>
    </citation>
    <scope>NUCLEOTIDE SEQUENCE [LARGE SCALE GENOMIC DNA]</scope>
    <source>
        <strain evidence="5 6">NBRC 106415</strain>
    </source>
</reference>
<dbReference type="InterPro" id="IPR000683">
    <property type="entry name" value="Gfo/Idh/MocA-like_OxRdtase_N"/>
</dbReference>
<feature type="domain" description="Gfo/Idh/MocA-like oxidoreductase N-terminal" evidence="3">
    <location>
        <begin position="6"/>
        <end position="121"/>
    </location>
</feature>
<accession>A0A5N8XU29</accession>
<keyword evidence="2" id="KW-0732">Signal</keyword>
<proteinExistence type="predicted"/>
<dbReference type="SUPFAM" id="SSF55347">
    <property type="entry name" value="Glyceraldehyde-3-phosphate dehydrogenase-like, C-terminal domain"/>
    <property type="match status" value="1"/>
</dbReference>